<organism evidence="2">
    <name type="scientific">Photinus pyralis</name>
    <name type="common">Common eastern firefly</name>
    <name type="synonym">Lampyris pyralis</name>
    <dbReference type="NCBI Taxonomy" id="7054"/>
    <lineage>
        <taxon>Eukaryota</taxon>
        <taxon>Metazoa</taxon>
        <taxon>Ecdysozoa</taxon>
        <taxon>Arthropoda</taxon>
        <taxon>Hexapoda</taxon>
        <taxon>Insecta</taxon>
        <taxon>Pterygota</taxon>
        <taxon>Neoptera</taxon>
        <taxon>Endopterygota</taxon>
        <taxon>Coleoptera</taxon>
        <taxon>Polyphaga</taxon>
        <taxon>Elateriformia</taxon>
        <taxon>Elateroidea</taxon>
        <taxon>Lampyridae</taxon>
        <taxon>Lampyrinae</taxon>
        <taxon>Photinus</taxon>
    </lineage>
</organism>
<dbReference type="EMBL" id="GEZM01078671">
    <property type="protein sequence ID" value="JAV62664.1"/>
    <property type="molecule type" value="Transcribed_RNA"/>
</dbReference>
<dbReference type="InterPro" id="IPR000477">
    <property type="entry name" value="RT_dom"/>
</dbReference>
<feature type="domain" description="Reverse transcriptase" evidence="1">
    <location>
        <begin position="1"/>
        <end position="252"/>
    </location>
</feature>
<reference evidence="2" key="1">
    <citation type="journal article" date="2016" name="Sci. Rep.">
        <title>Molecular characterization of firefly nuptial gifts: a multi-omics approach sheds light on postcopulatory sexual selection.</title>
        <authorList>
            <person name="Al-Wathiqui N."/>
            <person name="Fallon T.R."/>
            <person name="South A."/>
            <person name="Weng J.K."/>
            <person name="Lewis S.M."/>
        </authorList>
    </citation>
    <scope>NUCLEOTIDE SEQUENCE</scope>
</reference>
<name>A0A1Y1KMZ0_PHOPY</name>
<evidence type="ECO:0000313" key="2">
    <source>
        <dbReference type="EMBL" id="JAV62664.1"/>
    </source>
</evidence>
<dbReference type="PANTHER" id="PTHR33481:SF1">
    <property type="entry name" value="ENDONUCLEASE_EXONUCLEASE_PHOSPHATASE DOMAIN-CONTAINING PROTEIN-RELATED"/>
    <property type="match status" value="1"/>
</dbReference>
<accession>A0A1Y1KMZ0</accession>
<protein>
    <recommendedName>
        <fullName evidence="1">Reverse transcriptase domain-containing protein</fullName>
    </recommendedName>
</protein>
<dbReference type="PROSITE" id="PS50878">
    <property type="entry name" value="RT_POL"/>
    <property type="match status" value="1"/>
</dbReference>
<dbReference type="PANTHER" id="PTHR33481">
    <property type="entry name" value="REVERSE TRANSCRIPTASE"/>
    <property type="match status" value="1"/>
</dbReference>
<dbReference type="InterPro" id="IPR043502">
    <property type="entry name" value="DNA/RNA_pol_sf"/>
</dbReference>
<dbReference type="AlphaFoldDB" id="A0A1Y1KMZ0"/>
<evidence type="ECO:0000259" key="1">
    <source>
        <dbReference type="PROSITE" id="PS50878"/>
    </source>
</evidence>
<sequence>MAPRRISNLASSYRPISLTSCIAKVFERMVSYRLMWLLEKEERFTSCQAGYRRHRSTADHLVYLQNKILETFSRRHHAVAVFFDVEKAFDMTWRHGVLQTLYNWGLKGNLPKLISSFLQDRQFRVRVGNTLSTSRTLENGIPQGSTLSVVLFAIAINSITASISDDVSTYLYVDDLTLVYSGPSMGEINRKMQQAIDSIVLNSHKCGFKLSVDKSYCMHFCRLRKPHDGPMLLLQDRYIECKPTGTFLGVLLDSALTWKMHIDNLITYTL</sequence>
<dbReference type="SUPFAM" id="SSF56672">
    <property type="entry name" value="DNA/RNA polymerases"/>
    <property type="match status" value="1"/>
</dbReference>
<proteinExistence type="predicted"/>
<dbReference type="GO" id="GO:0071897">
    <property type="term" value="P:DNA biosynthetic process"/>
    <property type="evidence" value="ECO:0007669"/>
    <property type="project" value="UniProtKB-ARBA"/>
</dbReference>
<dbReference type="CDD" id="cd01650">
    <property type="entry name" value="RT_nLTR_like"/>
    <property type="match status" value="1"/>
</dbReference>
<dbReference type="Pfam" id="PF00078">
    <property type="entry name" value="RVT_1"/>
    <property type="match status" value="1"/>
</dbReference>